<dbReference type="GO" id="GO:0006865">
    <property type="term" value="P:amino acid transport"/>
    <property type="evidence" value="ECO:0007669"/>
    <property type="project" value="TreeGrafter"/>
</dbReference>
<feature type="domain" description="Solute-binding protein family 3/N-terminal" evidence="5">
    <location>
        <begin position="29"/>
        <end position="273"/>
    </location>
</feature>
<evidence type="ECO:0000256" key="1">
    <source>
        <dbReference type="ARBA" id="ARBA00010333"/>
    </source>
</evidence>
<dbReference type="RefSeq" id="WP_171326971.1">
    <property type="nucleotide sequence ID" value="NZ_JABFBC010000006.1"/>
</dbReference>
<dbReference type="InterPro" id="IPR051455">
    <property type="entry name" value="Bact_solute-bind_prot3"/>
</dbReference>
<name>A0A849L6F5_9RHOB</name>
<keyword evidence="7" id="KW-1185">Reference proteome</keyword>
<sequence>MYILNAGSVCSFIVLAATAAIGQEQAADKVRIGFRTDAAAFSAKVGDTHVGYTADLCRRLAPVLARGIVGDPEAYTFVDVETSDRFDAIRDGEVDLLCGVTTITRERRGFMNFTIPVFEDGVTVAVSSDAPEELLALTEEDVTHDDMIERIAGSGWTVGVLGGTTTAAFMENILLADLPAERVIRFDSHPEAFAALEEGTLDAYFVSRGVAKGHAETSGRKVVLRRDPLTYEPIAIGVAREHQDLLLLADVTLSDWIFAGSLEEIHERHFGEMGDDTREFLYKAALQ</sequence>
<evidence type="ECO:0000256" key="2">
    <source>
        <dbReference type="ARBA" id="ARBA00022448"/>
    </source>
</evidence>
<evidence type="ECO:0000256" key="3">
    <source>
        <dbReference type="ARBA" id="ARBA00022729"/>
    </source>
</evidence>
<comment type="similarity">
    <text evidence="1">Belongs to the bacterial solute-binding protein 3 family.</text>
</comment>
<feature type="chain" id="PRO_5032563181" evidence="4">
    <location>
        <begin position="20"/>
        <end position="287"/>
    </location>
</feature>
<dbReference type="GO" id="GO:0030288">
    <property type="term" value="C:outer membrane-bounded periplasmic space"/>
    <property type="evidence" value="ECO:0007669"/>
    <property type="project" value="TreeGrafter"/>
</dbReference>
<dbReference type="Pfam" id="PF00497">
    <property type="entry name" value="SBP_bac_3"/>
    <property type="match status" value="1"/>
</dbReference>
<evidence type="ECO:0000313" key="7">
    <source>
        <dbReference type="Proteomes" id="UP000572377"/>
    </source>
</evidence>
<organism evidence="6 7">
    <name type="scientific">Halovulum dunhuangense</name>
    <dbReference type="NCBI Taxonomy" id="1505036"/>
    <lineage>
        <taxon>Bacteria</taxon>
        <taxon>Pseudomonadati</taxon>
        <taxon>Pseudomonadota</taxon>
        <taxon>Alphaproteobacteria</taxon>
        <taxon>Rhodobacterales</taxon>
        <taxon>Paracoccaceae</taxon>
        <taxon>Halovulum</taxon>
    </lineage>
</organism>
<keyword evidence="3 4" id="KW-0732">Signal</keyword>
<comment type="caution">
    <text evidence="6">The sequence shown here is derived from an EMBL/GenBank/DDBJ whole genome shotgun (WGS) entry which is preliminary data.</text>
</comment>
<gene>
    <name evidence="6" type="ORF">HMH01_16850</name>
</gene>
<dbReference type="SMART" id="SM00062">
    <property type="entry name" value="PBPb"/>
    <property type="match status" value="1"/>
</dbReference>
<dbReference type="PANTHER" id="PTHR30085:SF6">
    <property type="entry name" value="ABC TRANSPORTER GLUTAMINE-BINDING PROTEIN GLNH"/>
    <property type="match status" value="1"/>
</dbReference>
<dbReference type="Proteomes" id="UP000572377">
    <property type="component" value="Unassembled WGS sequence"/>
</dbReference>
<evidence type="ECO:0000259" key="5">
    <source>
        <dbReference type="SMART" id="SM00062"/>
    </source>
</evidence>
<dbReference type="InterPro" id="IPR001638">
    <property type="entry name" value="Solute-binding_3/MltF_N"/>
</dbReference>
<feature type="signal peptide" evidence="4">
    <location>
        <begin position="1"/>
        <end position="19"/>
    </location>
</feature>
<evidence type="ECO:0000256" key="4">
    <source>
        <dbReference type="SAM" id="SignalP"/>
    </source>
</evidence>
<proteinExistence type="inferred from homology"/>
<dbReference type="EMBL" id="JABFBC010000006">
    <property type="protein sequence ID" value="NNU82108.1"/>
    <property type="molecule type" value="Genomic_DNA"/>
</dbReference>
<reference evidence="6 7" key="1">
    <citation type="submission" date="2020-05" db="EMBL/GenBank/DDBJ databases">
        <title>Gimesia benthica sp. nov., a novel planctomycete isolated from a deep-sea water sample of the Northwest Indian Ocean.</title>
        <authorList>
            <person name="Wang J."/>
            <person name="Ruan C."/>
            <person name="Song L."/>
            <person name="Zhu Y."/>
            <person name="Li A."/>
            <person name="Zheng X."/>
            <person name="Wang L."/>
            <person name="Lu Z."/>
            <person name="Huang Y."/>
            <person name="Du W."/>
            <person name="Zhou Y."/>
            <person name="Huang L."/>
            <person name="Dai X."/>
        </authorList>
    </citation>
    <scope>NUCLEOTIDE SEQUENCE [LARGE SCALE GENOMIC DNA]</scope>
    <source>
        <strain evidence="6 7">YYQ-30</strain>
    </source>
</reference>
<dbReference type="PANTHER" id="PTHR30085">
    <property type="entry name" value="AMINO ACID ABC TRANSPORTER PERMEASE"/>
    <property type="match status" value="1"/>
</dbReference>
<evidence type="ECO:0000313" key="6">
    <source>
        <dbReference type="EMBL" id="NNU82108.1"/>
    </source>
</evidence>
<dbReference type="Gene3D" id="3.40.190.10">
    <property type="entry name" value="Periplasmic binding protein-like II"/>
    <property type="match status" value="2"/>
</dbReference>
<accession>A0A849L6F5</accession>
<keyword evidence="2" id="KW-0813">Transport</keyword>
<dbReference type="AlphaFoldDB" id="A0A849L6F5"/>
<protein>
    <submittedName>
        <fullName evidence="6">Transporter substrate-binding domain-containing protein</fullName>
    </submittedName>
</protein>
<dbReference type="GO" id="GO:0005576">
    <property type="term" value="C:extracellular region"/>
    <property type="evidence" value="ECO:0007669"/>
    <property type="project" value="TreeGrafter"/>
</dbReference>
<dbReference type="SUPFAM" id="SSF53850">
    <property type="entry name" value="Periplasmic binding protein-like II"/>
    <property type="match status" value="1"/>
</dbReference>